<protein>
    <submittedName>
        <fullName evidence="2">Uncharacterized protein</fullName>
    </submittedName>
</protein>
<evidence type="ECO:0000256" key="1">
    <source>
        <dbReference type="SAM" id="MobiDB-lite"/>
    </source>
</evidence>
<dbReference type="EMBL" id="MU007069">
    <property type="protein sequence ID" value="KAF2425528.1"/>
    <property type="molecule type" value="Genomic_DNA"/>
</dbReference>
<keyword evidence="3" id="KW-1185">Reference proteome</keyword>
<feature type="region of interest" description="Disordered" evidence="1">
    <location>
        <begin position="21"/>
        <end position="78"/>
    </location>
</feature>
<accession>A0A9P4NL07</accession>
<dbReference type="AlphaFoldDB" id="A0A9P4NL07"/>
<dbReference type="Proteomes" id="UP000800235">
    <property type="component" value="Unassembled WGS sequence"/>
</dbReference>
<organism evidence="2 3">
    <name type="scientific">Tothia fuscella</name>
    <dbReference type="NCBI Taxonomy" id="1048955"/>
    <lineage>
        <taxon>Eukaryota</taxon>
        <taxon>Fungi</taxon>
        <taxon>Dikarya</taxon>
        <taxon>Ascomycota</taxon>
        <taxon>Pezizomycotina</taxon>
        <taxon>Dothideomycetes</taxon>
        <taxon>Pleosporomycetidae</taxon>
        <taxon>Venturiales</taxon>
        <taxon>Cylindrosympodiaceae</taxon>
        <taxon>Tothia</taxon>
    </lineage>
</organism>
<reference evidence="2" key="1">
    <citation type="journal article" date="2020" name="Stud. Mycol.">
        <title>101 Dothideomycetes genomes: a test case for predicting lifestyles and emergence of pathogens.</title>
        <authorList>
            <person name="Haridas S."/>
            <person name="Albert R."/>
            <person name="Binder M."/>
            <person name="Bloem J."/>
            <person name="Labutti K."/>
            <person name="Salamov A."/>
            <person name="Andreopoulos B."/>
            <person name="Baker S."/>
            <person name="Barry K."/>
            <person name="Bills G."/>
            <person name="Bluhm B."/>
            <person name="Cannon C."/>
            <person name="Castanera R."/>
            <person name="Culley D."/>
            <person name="Daum C."/>
            <person name="Ezra D."/>
            <person name="Gonzalez J."/>
            <person name="Henrissat B."/>
            <person name="Kuo A."/>
            <person name="Liang C."/>
            <person name="Lipzen A."/>
            <person name="Lutzoni F."/>
            <person name="Magnuson J."/>
            <person name="Mondo S."/>
            <person name="Nolan M."/>
            <person name="Ohm R."/>
            <person name="Pangilinan J."/>
            <person name="Park H.-J."/>
            <person name="Ramirez L."/>
            <person name="Alfaro M."/>
            <person name="Sun H."/>
            <person name="Tritt A."/>
            <person name="Yoshinaga Y."/>
            <person name="Zwiers L.-H."/>
            <person name="Turgeon B."/>
            <person name="Goodwin S."/>
            <person name="Spatafora J."/>
            <person name="Crous P."/>
            <person name="Grigoriev I."/>
        </authorList>
    </citation>
    <scope>NUCLEOTIDE SEQUENCE</scope>
    <source>
        <strain evidence="2">CBS 130266</strain>
    </source>
</reference>
<comment type="caution">
    <text evidence="2">The sequence shown here is derived from an EMBL/GenBank/DDBJ whole genome shotgun (WGS) entry which is preliminary data.</text>
</comment>
<gene>
    <name evidence="2" type="ORF">EJ08DRAFT_700334</name>
</gene>
<feature type="compositionally biased region" description="Basic and acidic residues" evidence="1">
    <location>
        <begin position="25"/>
        <end position="39"/>
    </location>
</feature>
<evidence type="ECO:0000313" key="3">
    <source>
        <dbReference type="Proteomes" id="UP000800235"/>
    </source>
</evidence>
<evidence type="ECO:0000313" key="2">
    <source>
        <dbReference type="EMBL" id="KAF2425528.1"/>
    </source>
</evidence>
<feature type="compositionally biased region" description="Pro residues" evidence="1">
    <location>
        <begin position="40"/>
        <end position="57"/>
    </location>
</feature>
<proteinExistence type="predicted"/>
<name>A0A9P4NL07_9PEZI</name>
<sequence length="78" mass="8583">MATNNTNNAAFIILPGTWYFPPSDISEHDSEDDPRHREASPPPRPSPPTAPTTPLPSPSSQQGALARAFEQMRRGLRM</sequence>